<proteinExistence type="predicted"/>
<protein>
    <submittedName>
        <fullName evidence="1">Uncharacterized protein</fullName>
    </submittedName>
</protein>
<dbReference type="RefSeq" id="WP_369289635.1">
    <property type="nucleotide sequence ID" value="NZ_JBFTEG010000051.1"/>
</dbReference>
<accession>A0ABV3YZD9</accession>
<organism evidence="1 2">
    <name type="scientific">Pseudomonas zhanjiangensis</name>
    <dbReference type="NCBI Taxonomy" id="3239015"/>
    <lineage>
        <taxon>Bacteria</taxon>
        <taxon>Pseudomonadati</taxon>
        <taxon>Pseudomonadota</taxon>
        <taxon>Gammaproteobacteria</taxon>
        <taxon>Pseudomonadales</taxon>
        <taxon>Pseudomonadaceae</taxon>
        <taxon>Pseudomonas</taxon>
    </lineage>
</organism>
<gene>
    <name evidence="1" type="ORF">AB5S05_22025</name>
</gene>
<keyword evidence="2" id="KW-1185">Reference proteome</keyword>
<sequence length="118" mass="13595">MYQIPKKLDLSEAIDQCTTQLRIGPFDIQFSFGKVNFNIQSQVILKSHGETIAQWEEGTWPDAAFYKVFNVAMVDWQLQENSIILRLENGMEMQLMADNGGYECMQISIEGQDILWVI</sequence>
<dbReference type="Proteomes" id="UP001560296">
    <property type="component" value="Unassembled WGS sequence"/>
</dbReference>
<evidence type="ECO:0000313" key="2">
    <source>
        <dbReference type="Proteomes" id="UP001560296"/>
    </source>
</evidence>
<comment type="caution">
    <text evidence="1">The sequence shown here is derived from an EMBL/GenBank/DDBJ whole genome shotgun (WGS) entry which is preliminary data.</text>
</comment>
<evidence type="ECO:0000313" key="1">
    <source>
        <dbReference type="EMBL" id="MEX6504718.1"/>
    </source>
</evidence>
<dbReference type="EMBL" id="JBFTEG010000051">
    <property type="protein sequence ID" value="MEX6504718.1"/>
    <property type="molecule type" value="Genomic_DNA"/>
</dbReference>
<name>A0ABV3YZD9_9PSED</name>
<reference evidence="1 2" key="1">
    <citation type="submission" date="2024-07" db="EMBL/GenBank/DDBJ databases">
        <authorList>
            <person name="Li M."/>
        </authorList>
    </citation>
    <scope>NUCLEOTIDE SEQUENCE [LARGE SCALE GENOMIC DNA]</scope>
    <source>
        <strain evidence="1 2">25A3E</strain>
    </source>
</reference>